<name>A0A5D2B9M5_GOSDA</name>
<protein>
    <submittedName>
        <fullName evidence="1">Uncharacterized protein</fullName>
    </submittedName>
</protein>
<evidence type="ECO:0000313" key="1">
    <source>
        <dbReference type="EMBL" id="TYG52813.1"/>
    </source>
</evidence>
<dbReference type="Proteomes" id="UP000323506">
    <property type="component" value="Chromosome D09"/>
</dbReference>
<evidence type="ECO:0000313" key="2">
    <source>
        <dbReference type="Proteomes" id="UP000323506"/>
    </source>
</evidence>
<dbReference type="EMBL" id="CM017709">
    <property type="protein sequence ID" value="TYG52813.1"/>
    <property type="molecule type" value="Genomic_DNA"/>
</dbReference>
<organism evidence="1 2">
    <name type="scientific">Gossypium darwinii</name>
    <name type="common">Darwin's cotton</name>
    <name type="synonym">Gossypium barbadense var. darwinii</name>
    <dbReference type="NCBI Taxonomy" id="34276"/>
    <lineage>
        <taxon>Eukaryota</taxon>
        <taxon>Viridiplantae</taxon>
        <taxon>Streptophyta</taxon>
        <taxon>Embryophyta</taxon>
        <taxon>Tracheophyta</taxon>
        <taxon>Spermatophyta</taxon>
        <taxon>Magnoliopsida</taxon>
        <taxon>eudicotyledons</taxon>
        <taxon>Gunneridae</taxon>
        <taxon>Pentapetalae</taxon>
        <taxon>rosids</taxon>
        <taxon>malvids</taxon>
        <taxon>Malvales</taxon>
        <taxon>Malvaceae</taxon>
        <taxon>Malvoideae</taxon>
        <taxon>Gossypium</taxon>
    </lineage>
</organism>
<accession>A0A5D2B9M5</accession>
<keyword evidence="2" id="KW-1185">Reference proteome</keyword>
<gene>
    <name evidence="1" type="ORF">ES288_D09G058500v1</name>
</gene>
<sequence length="59" mass="7024">MVNTATYSCTRASWGVRMPMWRGGGENERWRVARMLRRLSLLPRVSDFPMFRLVWACNF</sequence>
<proteinExistence type="predicted"/>
<dbReference type="AlphaFoldDB" id="A0A5D2B9M5"/>
<reference evidence="1 2" key="1">
    <citation type="submission" date="2019-06" db="EMBL/GenBank/DDBJ databases">
        <title>WGS assembly of Gossypium darwinii.</title>
        <authorList>
            <person name="Chen Z.J."/>
            <person name="Sreedasyam A."/>
            <person name="Ando A."/>
            <person name="Song Q."/>
            <person name="De L."/>
            <person name="Hulse-Kemp A."/>
            <person name="Ding M."/>
            <person name="Ye W."/>
            <person name="Kirkbride R."/>
            <person name="Jenkins J."/>
            <person name="Plott C."/>
            <person name="Lovell J."/>
            <person name="Lin Y.-M."/>
            <person name="Vaughn R."/>
            <person name="Liu B."/>
            <person name="Li W."/>
            <person name="Simpson S."/>
            <person name="Scheffler B."/>
            <person name="Saski C."/>
            <person name="Grover C."/>
            <person name="Hu G."/>
            <person name="Conover J."/>
            <person name="Carlson J."/>
            <person name="Shu S."/>
            <person name="Boston L."/>
            <person name="Williams M."/>
            <person name="Peterson D."/>
            <person name="Mcgee K."/>
            <person name="Jones D."/>
            <person name="Wendel J."/>
            <person name="Stelly D."/>
            <person name="Grimwood J."/>
            <person name="Schmutz J."/>
        </authorList>
    </citation>
    <scope>NUCLEOTIDE SEQUENCE [LARGE SCALE GENOMIC DNA]</scope>
    <source>
        <strain evidence="1">1808015.09</strain>
    </source>
</reference>